<keyword evidence="3" id="KW-1185">Reference proteome</keyword>
<protein>
    <submittedName>
        <fullName evidence="2">Diguanylate cyclase (GGDEF) domain-containing protein</fullName>
    </submittedName>
</protein>
<dbReference type="CDD" id="cd01949">
    <property type="entry name" value="GGDEF"/>
    <property type="match status" value="1"/>
</dbReference>
<dbReference type="AlphaFoldDB" id="A0A1M5HCX1"/>
<dbReference type="Gene3D" id="3.30.450.40">
    <property type="match status" value="1"/>
</dbReference>
<dbReference type="SUPFAM" id="SSF55073">
    <property type="entry name" value="Nucleotide cyclase"/>
    <property type="match status" value="1"/>
</dbReference>
<dbReference type="PROSITE" id="PS50887">
    <property type="entry name" value="GGDEF"/>
    <property type="match status" value="1"/>
</dbReference>
<dbReference type="Gene3D" id="3.30.70.270">
    <property type="match status" value="1"/>
</dbReference>
<evidence type="ECO:0000259" key="1">
    <source>
        <dbReference type="PROSITE" id="PS50887"/>
    </source>
</evidence>
<evidence type="ECO:0000313" key="2">
    <source>
        <dbReference type="EMBL" id="SHG13652.1"/>
    </source>
</evidence>
<dbReference type="SUPFAM" id="SSF55781">
    <property type="entry name" value="GAF domain-like"/>
    <property type="match status" value="1"/>
</dbReference>
<dbReference type="PANTHER" id="PTHR46663">
    <property type="entry name" value="DIGUANYLATE CYCLASE DGCT-RELATED"/>
    <property type="match status" value="1"/>
</dbReference>
<organism evidence="2 3">
    <name type="scientific">Marisediminitalea aggregata</name>
    <dbReference type="NCBI Taxonomy" id="634436"/>
    <lineage>
        <taxon>Bacteria</taxon>
        <taxon>Pseudomonadati</taxon>
        <taxon>Pseudomonadota</taxon>
        <taxon>Gammaproteobacteria</taxon>
        <taxon>Alteromonadales</taxon>
        <taxon>Alteromonadaceae</taxon>
        <taxon>Marisediminitalea</taxon>
    </lineage>
</organism>
<dbReference type="InterPro" id="IPR029787">
    <property type="entry name" value="Nucleotide_cyclase"/>
</dbReference>
<dbReference type="NCBIfam" id="TIGR00254">
    <property type="entry name" value="GGDEF"/>
    <property type="match status" value="1"/>
</dbReference>
<dbReference type="PANTHER" id="PTHR46663:SF2">
    <property type="entry name" value="GGDEF DOMAIN-CONTAINING PROTEIN"/>
    <property type="match status" value="1"/>
</dbReference>
<dbReference type="InterPro" id="IPR043128">
    <property type="entry name" value="Rev_trsase/Diguanyl_cyclase"/>
</dbReference>
<dbReference type="InterPro" id="IPR052163">
    <property type="entry name" value="DGC-Regulatory_Protein"/>
</dbReference>
<reference evidence="3" key="1">
    <citation type="submission" date="2016-11" db="EMBL/GenBank/DDBJ databases">
        <authorList>
            <person name="Varghese N."/>
            <person name="Submissions S."/>
        </authorList>
    </citation>
    <scope>NUCLEOTIDE SEQUENCE [LARGE SCALE GENOMIC DNA]</scope>
    <source>
        <strain evidence="3">CGMCC 1.8995</strain>
    </source>
</reference>
<sequence length="345" mass="38438">MNQASWHTIGPSWQDRSNKLKQIIDMQTAIAKVGMDLSSVMQLVVEYCCELIQCDGAAIELREGDCMVYRATSGIANAHSGLRLPIHESLSGYSIQTGELQLCNDVDSDPRVNQPACKAQGIESMLLIPLAHSNDMVGVLKVLSCRKQHFTTEHAAILRLVSEQVAASLYFCHRYVPDNLVHQATHDSLTELKNRSAFMERLRREVQVSDCKYAHRFGVMIIDMNGLKRVNDELGHRAGDTLLAEMARRLQSAFRPSDLVARIGGDEFGVVVSNLQTPDALSKATQRLQGALVRPHECKGQNIRLSASVGSAVYPDDAQQIEPLIEMADQRMYQKKRAHYERVPA</sequence>
<dbReference type="STRING" id="634436.SAMN05216361_1413"/>
<name>A0A1M5HCX1_9ALTE</name>
<dbReference type="Pfam" id="PF13185">
    <property type="entry name" value="GAF_2"/>
    <property type="match status" value="1"/>
</dbReference>
<dbReference type="SMART" id="SM00065">
    <property type="entry name" value="GAF"/>
    <property type="match status" value="1"/>
</dbReference>
<dbReference type="Pfam" id="PF00990">
    <property type="entry name" value="GGDEF"/>
    <property type="match status" value="1"/>
</dbReference>
<dbReference type="InterPro" id="IPR000160">
    <property type="entry name" value="GGDEF_dom"/>
</dbReference>
<proteinExistence type="predicted"/>
<dbReference type="EMBL" id="FQWD01000002">
    <property type="protein sequence ID" value="SHG13652.1"/>
    <property type="molecule type" value="Genomic_DNA"/>
</dbReference>
<dbReference type="RefSeq" id="WP_073319938.1">
    <property type="nucleotide sequence ID" value="NZ_FQWD01000002.1"/>
</dbReference>
<dbReference type="InterPro" id="IPR003018">
    <property type="entry name" value="GAF"/>
</dbReference>
<feature type="domain" description="GGDEF" evidence="1">
    <location>
        <begin position="215"/>
        <end position="345"/>
    </location>
</feature>
<dbReference type="Proteomes" id="UP000184520">
    <property type="component" value="Unassembled WGS sequence"/>
</dbReference>
<dbReference type="SMART" id="SM00267">
    <property type="entry name" value="GGDEF"/>
    <property type="match status" value="1"/>
</dbReference>
<gene>
    <name evidence="2" type="ORF">SAMN05216361_1413</name>
</gene>
<dbReference type="InterPro" id="IPR029016">
    <property type="entry name" value="GAF-like_dom_sf"/>
</dbReference>
<dbReference type="OrthoDB" id="9812260at2"/>
<accession>A0A1M5HCX1</accession>
<evidence type="ECO:0000313" key="3">
    <source>
        <dbReference type="Proteomes" id="UP000184520"/>
    </source>
</evidence>